<evidence type="ECO:0000256" key="2">
    <source>
        <dbReference type="SAM" id="Phobius"/>
    </source>
</evidence>
<dbReference type="EMBL" id="JAUEDM010000007">
    <property type="protein sequence ID" value="KAK3314248.1"/>
    <property type="molecule type" value="Genomic_DNA"/>
</dbReference>
<evidence type="ECO:0000256" key="1">
    <source>
        <dbReference type="SAM" id="MobiDB-lite"/>
    </source>
</evidence>
<evidence type="ECO:0000313" key="3">
    <source>
        <dbReference type="EMBL" id="KAK3314248.1"/>
    </source>
</evidence>
<protein>
    <submittedName>
        <fullName evidence="3">Uncharacterized protein</fullName>
    </submittedName>
</protein>
<evidence type="ECO:0000313" key="4">
    <source>
        <dbReference type="Proteomes" id="UP001283341"/>
    </source>
</evidence>
<feature type="region of interest" description="Disordered" evidence="1">
    <location>
        <begin position="1"/>
        <end position="20"/>
    </location>
</feature>
<name>A0AAE0HWN2_9PEZI</name>
<feature type="transmembrane region" description="Helical" evidence="2">
    <location>
        <begin position="609"/>
        <end position="630"/>
    </location>
</feature>
<dbReference type="Proteomes" id="UP001283341">
    <property type="component" value="Unassembled WGS sequence"/>
</dbReference>
<dbReference type="AlphaFoldDB" id="A0AAE0HWN2"/>
<feature type="transmembrane region" description="Helical" evidence="2">
    <location>
        <begin position="232"/>
        <end position="254"/>
    </location>
</feature>
<feature type="transmembrane region" description="Helical" evidence="2">
    <location>
        <begin position="558"/>
        <end position="578"/>
    </location>
</feature>
<reference evidence="3" key="2">
    <citation type="submission" date="2023-06" db="EMBL/GenBank/DDBJ databases">
        <authorList>
            <consortium name="Lawrence Berkeley National Laboratory"/>
            <person name="Haridas S."/>
            <person name="Hensen N."/>
            <person name="Bonometti L."/>
            <person name="Westerberg I."/>
            <person name="Brannstrom I.O."/>
            <person name="Guillou S."/>
            <person name="Cros-Aarteil S."/>
            <person name="Calhoun S."/>
            <person name="Kuo A."/>
            <person name="Mondo S."/>
            <person name="Pangilinan J."/>
            <person name="Riley R."/>
            <person name="Labutti K."/>
            <person name="Andreopoulos B."/>
            <person name="Lipzen A."/>
            <person name="Chen C."/>
            <person name="Yanf M."/>
            <person name="Daum C."/>
            <person name="Ng V."/>
            <person name="Clum A."/>
            <person name="Steindorff A."/>
            <person name="Ohm R."/>
            <person name="Martin F."/>
            <person name="Silar P."/>
            <person name="Natvig D."/>
            <person name="Lalanne C."/>
            <person name="Gautier V."/>
            <person name="Ament-Velasquez S.L."/>
            <person name="Kruys A."/>
            <person name="Hutchinson M.I."/>
            <person name="Powell A.J."/>
            <person name="Barry K."/>
            <person name="Miller A.N."/>
            <person name="Grigoriev I.V."/>
            <person name="Debuchy R."/>
            <person name="Gladieux P."/>
            <person name="Thoren M.H."/>
            <person name="Johannesson H."/>
        </authorList>
    </citation>
    <scope>NUCLEOTIDE SEQUENCE</scope>
    <source>
        <strain evidence="3">CBS 118394</strain>
    </source>
</reference>
<gene>
    <name evidence="3" type="ORF">B0H66DRAFT_504169</name>
</gene>
<sequence>MMAQGSWFQSESNKNPLEPEVKEIERQNTKESFSADGTIHRQSTTPWLTDLRRDVIADLQSKRWVTGVLLCLLSLWILALLILQVLLASGFVREDGFTRYGGDGRFQGYSIPGEACQRYSTFDILRSRNIWGIEDFFQITMGAGALTFTEAKVIDVIWDTVVGRVGQALLAFFLWRAFSTYFTASISAKKDPITYNTYWFTFVDDNPTFISLYHITRDFFTTPSRRSNFAKAFIVISIVFVLAFPILASAMTGYKANSEAFVADPAGNLFPFSNLTQAAYTIHDGHRINLTDNCVVPFMLGGDPDPYYSYWNPIDDPRQYACTRPECGFAWEVSRYVEAYGFFGLDSKTGEVLNSDTVWMGKPLKRPALNISAFFFPQRTSYSYDAFFGNGWIDPRTNTSTFNDQRAIQMTPVSPVLSNITYSLDYIQSHGSCQPLDTYLWGFSFLQLFIALILLLVWTLTVLTMHQTARAVIRQRPKSSSEFAGKYHAAITLALSLSSALQDSGRKYEDLSKKELDRFIKLQLGGGMIVSQSDKDLPSTAYIGPWRLAWAWIKNNRMWAAALFLFGAFVHGFVIWVFTVEIPFYHLILVQYIGLIFALSVGRTSKSRLFFTFSSTLVAAVIFLAIFLGFKFGWM</sequence>
<feature type="compositionally biased region" description="Polar residues" evidence="1">
    <location>
        <begin position="1"/>
        <end position="15"/>
    </location>
</feature>
<keyword evidence="2" id="KW-1133">Transmembrane helix</keyword>
<feature type="transmembrane region" description="Helical" evidence="2">
    <location>
        <begin position="64"/>
        <end position="87"/>
    </location>
</feature>
<feature type="transmembrane region" description="Helical" evidence="2">
    <location>
        <begin position="584"/>
        <end position="602"/>
    </location>
</feature>
<feature type="transmembrane region" description="Helical" evidence="2">
    <location>
        <begin position="439"/>
        <end position="465"/>
    </location>
</feature>
<comment type="caution">
    <text evidence="3">The sequence shown here is derived from an EMBL/GenBank/DDBJ whole genome shotgun (WGS) entry which is preliminary data.</text>
</comment>
<keyword evidence="4" id="KW-1185">Reference proteome</keyword>
<keyword evidence="2" id="KW-0472">Membrane</keyword>
<accession>A0AAE0HWN2</accession>
<proteinExistence type="predicted"/>
<keyword evidence="2" id="KW-0812">Transmembrane</keyword>
<organism evidence="3 4">
    <name type="scientific">Apodospora peruviana</name>
    <dbReference type="NCBI Taxonomy" id="516989"/>
    <lineage>
        <taxon>Eukaryota</taxon>
        <taxon>Fungi</taxon>
        <taxon>Dikarya</taxon>
        <taxon>Ascomycota</taxon>
        <taxon>Pezizomycotina</taxon>
        <taxon>Sordariomycetes</taxon>
        <taxon>Sordariomycetidae</taxon>
        <taxon>Sordariales</taxon>
        <taxon>Lasiosphaeriaceae</taxon>
        <taxon>Apodospora</taxon>
    </lineage>
</organism>
<reference evidence="3" key="1">
    <citation type="journal article" date="2023" name="Mol. Phylogenet. Evol.">
        <title>Genome-scale phylogeny and comparative genomics of the fungal order Sordariales.</title>
        <authorList>
            <person name="Hensen N."/>
            <person name="Bonometti L."/>
            <person name="Westerberg I."/>
            <person name="Brannstrom I.O."/>
            <person name="Guillou S."/>
            <person name="Cros-Aarteil S."/>
            <person name="Calhoun S."/>
            <person name="Haridas S."/>
            <person name="Kuo A."/>
            <person name="Mondo S."/>
            <person name="Pangilinan J."/>
            <person name="Riley R."/>
            <person name="LaButti K."/>
            <person name="Andreopoulos B."/>
            <person name="Lipzen A."/>
            <person name="Chen C."/>
            <person name="Yan M."/>
            <person name="Daum C."/>
            <person name="Ng V."/>
            <person name="Clum A."/>
            <person name="Steindorff A."/>
            <person name="Ohm R.A."/>
            <person name="Martin F."/>
            <person name="Silar P."/>
            <person name="Natvig D.O."/>
            <person name="Lalanne C."/>
            <person name="Gautier V."/>
            <person name="Ament-Velasquez S.L."/>
            <person name="Kruys A."/>
            <person name="Hutchinson M.I."/>
            <person name="Powell A.J."/>
            <person name="Barry K."/>
            <person name="Miller A.N."/>
            <person name="Grigoriev I.V."/>
            <person name="Debuchy R."/>
            <person name="Gladieux P."/>
            <person name="Hiltunen Thoren M."/>
            <person name="Johannesson H."/>
        </authorList>
    </citation>
    <scope>NUCLEOTIDE SEQUENCE</scope>
    <source>
        <strain evidence="3">CBS 118394</strain>
    </source>
</reference>